<keyword evidence="3" id="KW-0813">Transport</keyword>
<dbReference type="GO" id="GO:0015833">
    <property type="term" value="P:peptide transport"/>
    <property type="evidence" value="ECO:0007669"/>
    <property type="project" value="TreeGrafter"/>
</dbReference>
<dbReference type="PATRIC" id="fig|872965.6.peg.2783"/>
<dbReference type="PIRSF" id="PIRSF002741">
    <property type="entry name" value="MppA"/>
    <property type="match status" value="1"/>
</dbReference>
<dbReference type="InterPro" id="IPR000914">
    <property type="entry name" value="SBP_5_dom"/>
</dbReference>
<dbReference type="Gene3D" id="3.40.190.10">
    <property type="entry name" value="Periplasmic binding protein-like II"/>
    <property type="match status" value="1"/>
</dbReference>
<feature type="compositionally biased region" description="Low complexity" evidence="5">
    <location>
        <begin position="1"/>
        <end position="17"/>
    </location>
</feature>
<gene>
    <name evidence="7" type="ORF">SE16_11585</name>
</gene>
<reference evidence="7 8" key="1">
    <citation type="submission" date="2015-07" db="EMBL/GenBank/DDBJ databases">
        <title>Whole genome sequence of Ardenticatena maritima DSM 23922.</title>
        <authorList>
            <person name="Hemp J."/>
            <person name="Ward L.M."/>
            <person name="Pace L.A."/>
            <person name="Fischer W.W."/>
        </authorList>
    </citation>
    <scope>NUCLEOTIDE SEQUENCE [LARGE SCALE GENOMIC DNA]</scope>
    <source>
        <strain evidence="7 8">110S</strain>
    </source>
</reference>
<evidence type="ECO:0000313" key="7">
    <source>
        <dbReference type="EMBL" id="KPL87358.1"/>
    </source>
</evidence>
<feature type="region of interest" description="Disordered" evidence="5">
    <location>
        <begin position="1"/>
        <end position="38"/>
    </location>
</feature>
<sequence>MSVQEPTTQPETGETSGSTGGGGVLRLPGGEPPTLDPALTSDATSAEYIVELFSGLVTINPDTLAVEPDIAKSWDISDDGTVYTFHLRDDVTFANGRPVTANDFKYSLERSCDPRTQSPVADTYLGDIVGCREKLRGQADEVRGVRVVDDYTLEITIDSPKVYFLAKLTYPTAFVVDRETVEKGGRTWATDNPNGTGPFVLKEYTFGERLVLDPNPRYYGDPKPAVSVIYLLSGGSAMTMYETDELDAVPVGLADIARVQDPADPLNKELVTFNTLSLGYVGLNNQQPPFDDPKVRQAFAQAVNVDTLANVVLEGIVEPAHSILPPGMPGYNPDVRAYDYDPDAARQALAESSYGSAENLPDITLHISGAGGAVPRSVEAMVDMWKENLGVEVAIEQTEWATFLFDLQRDPNPYQMFNLGWIADYPDPQNFLEILFACDSLDNHFGYCNPQVDELLKEAAVERDETRRLQLYQQAEELILRDAPLIPLSYGKEYWLVKPWVQGLRFPPTIVPRLKYVRIER</sequence>
<protein>
    <recommendedName>
        <fullName evidence="6">Solute-binding protein family 5 domain-containing protein</fullName>
    </recommendedName>
</protein>
<dbReference type="GO" id="GO:0030313">
    <property type="term" value="C:cell envelope"/>
    <property type="evidence" value="ECO:0007669"/>
    <property type="project" value="UniProtKB-SubCell"/>
</dbReference>
<evidence type="ECO:0000256" key="3">
    <source>
        <dbReference type="ARBA" id="ARBA00022448"/>
    </source>
</evidence>
<evidence type="ECO:0000256" key="2">
    <source>
        <dbReference type="ARBA" id="ARBA00005695"/>
    </source>
</evidence>
<dbReference type="PANTHER" id="PTHR30290">
    <property type="entry name" value="PERIPLASMIC BINDING COMPONENT OF ABC TRANSPORTER"/>
    <property type="match status" value="1"/>
</dbReference>
<dbReference type="CDD" id="cd08504">
    <property type="entry name" value="PBP2_OppA"/>
    <property type="match status" value="1"/>
</dbReference>
<dbReference type="Proteomes" id="UP000050502">
    <property type="component" value="Unassembled WGS sequence"/>
</dbReference>
<comment type="similarity">
    <text evidence="2">Belongs to the bacterial solute-binding protein 5 family.</text>
</comment>
<dbReference type="InterPro" id="IPR039424">
    <property type="entry name" value="SBP_5"/>
</dbReference>
<dbReference type="EMBL" id="LGKN01000006">
    <property type="protein sequence ID" value="KPL87358.1"/>
    <property type="molecule type" value="Genomic_DNA"/>
</dbReference>
<comment type="subcellular location">
    <subcellularLocation>
        <location evidence="1">Cell envelope</location>
    </subcellularLocation>
</comment>
<dbReference type="Pfam" id="PF00496">
    <property type="entry name" value="SBP_bac_5"/>
    <property type="match status" value="1"/>
</dbReference>
<dbReference type="AlphaFoldDB" id="A0A0P6Y672"/>
<name>A0A0P6Y672_9CHLR</name>
<evidence type="ECO:0000259" key="6">
    <source>
        <dbReference type="Pfam" id="PF00496"/>
    </source>
</evidence>
<dbReference type="Gene3D" id="3.10.105.10">
    <property type="entry name" value="Dipeptide-binding Protein, Domain 3"/>
    <property type="match status" value="1"/>
</dbReference>
<evidence type="ECO:0000256" key="4">
    <source>
        <dbReference type="ARBA" id="ARBA00022729"/>
    </source>
</evidence>
<evidence type="ECO:0000256" key="5">
    <source>
        <dbReference type="SAM" id="MobiDB-lite"/>
    </source>
</evidence>
<dbReference type="PANTHER" id="PTHR30290:SF10">
    <property type="entry name" value="PERIPLASMIC OLIGOPEPTIDE-BINDING PROTEIN-RELATED"/>
    <property type="match status" value="1"/>
</dbReference>
<dbReference type="GO" id="GO:0043190">
    <property type="term" value="C:ATP-binding cassette (ABC) transporter complex"/>
    <property type="evidence" value="ECO:0007669"/>
    <property type="project" value="InterPro"/>
</dbReference>
<keyword evidence="4" id="KW-0732">Signal</keyword>
<dbReference type="GO" id="GO:0042597">
    <property type="term" value="C:periplasmic space"/>
    <property type="evidence" value="ECO:0007669"/>
    <property type="project" value="UniProtKB-ARBA"/>
</dbReference>
<dbReference type="InterPro" id="IPR030678">
    <property type="entry name" value="Peptide/Ni-bd"/>
</dbReference>
<proteinExistence type="inferred from homology"/>
<evidence type="ECO:0000313" key="8">
    <source>
        <dbReference type="Proteomes" id="UP000050502"/>
    </source>
</evidence>
<dbReference type="SUPFAM" id="SSF53850">
    <property type="entry name" value="Periplasmic binding protein-like II"/>
    <property type="match status" value="1"/>
</dbReference>
<organism evidence="7 8">
    <name type="scientific">Ardenticatena maritima</name>
    <dbReference type="NCBI Taxonomy" id="872965"/>
    <lineage>
        <taxon>Bacteria</taxon>
        <taxon>Bacillati</taxon>
        <taxon>Chloroflexota</taxon>
        <taxon>Ardenticatenia</taxon>
        <taxon>Ardenticatenales</taxon>
        <taxon>Ardenticatenaceae</taxon>
        <taxon>Ardenticatena</taxon>
    </lineage>
</organism>
<dbReference type="GO" id="GO:1904680">
    <property type="term" value="F:peptide transmembrane transporter activity"/>
    <property type="evidence" value="ECO:0007669"/>
    <property type="project" value="TreeGrafter"/>
</dbReference>
<evidence type="ECO:0000256" key="1">
    <source>
        <dbReference type="ARBA" id="ARBA00004196"/>
    </source>
</evidence>
<comment type="caution">
    <text evidence="7">The sequence shown here is derived from an EMBL/GenBank/DDBJ whole genome shotgun (WGS) entry which is preliminary data.</text>
</comment>
<accession>A0A0P6Y672</accession>
<dbReference type="Gene3D" id="3.90.76.10">
    <property type="entry name" value="Dipeptide-binding Protein, Domain 1"/>
    <property type="match status" value="1"/>
</dbReference>
<feature type="domain" description="Solute-binding protein family 5" evidence="6">
    <location>
        <begin position="66"/>
        <end position="439"/>
    </location>
</feature>